<organism evidence="1 2">
    <name type="scientific">Parasutterella excrementihominis YIT 11859</name>
    <dbReference type="NCBI Taxonomy" id="762966"/>
    <lineage>
        <taxon>Bacteria</taxon>
        <taxon>Pseudomonadati</taxon>
        <taxon>Pseudomonadota</taxon>
        <taxon>Betaproteobacteria</taxon>
        <taxon>Burkholderiales</taxon>
        <taxon>Sutterellaceae</taxon>
        <taxon>Parasutterella</taxon>
    </lineage>
</organism>
<dbReference type="AlphaFoldDB" id="F3QLG0"/>
<dbReference type="Proteomes" id="UP000005156">
    <property type="component" value="Unassembled WGS sequence"/>
</dbReference>
<gene>
    <name evidence="1" type="ORF">HMPREF9439_01777</name>
</gene>
<sequence length="47" mass="5559">MPNFLLHRIIVGIKNYKYIVTIPPERWQKVYEKASSERLNPLGLQGF</sequence>
<proteinExistence type="predicted"/>
<reference evidence="1 2" key="1">
    <citation type="submission" date="2011-02" db="EMBL/GenBank/DDBJ databases">
        <authorList>
            <person name="Weinstock G."/>
            <person name="Sodergren E."/>
            <person name="Clifton S."/>
            <person name="Fulton L."/>
            <person name="Fulton B."/>
            <person name="Courtney L."/>
            <person name="Fronick C."/>
            <person name="Harrison M."/>
            <person name="Strong C."/>
            <person name="Farmer C."/>
            <person name="Delahaunty K."/>
            <person name="Markovic C."/>
            <person name="Hall O."/>
            <person name="Minx P."/>
            <person name="Tomlinson C."/>
            <person name="Mitreva M."/>
            <person name="Hou S."/>
            <person name="Chen J."/>
            <person name="Wollam A."/>
            <person name="Pepin K.H."/>
            <person name="Johnson M."/>
            <person name="Bhonagiri V."/>
            <person name="Zhang X."/>
            <person name="Suruliraj S."/>
            <person name="Warren W."/>
            <person name="Chinwalla A."/>
            <person name="Mardis E.R."/>
            <person name="Wilson R.K."/>
        </authorList>
    </citation>
    <scope>NUCLEOTIDE SEQUENCE [LARGE SCALE GENOMIC DNA]</scope>
    <source>
        <strain evidence="1 2">YIT 11859</strain>
    </source>
</reference>
<keyword evidence="2" id="KW-1185">Reference proteome</keyword>
<evidence type="ECO:0000313" key="2">
    <source>
        <dbReference type="Proteomes" id="UP000005156"/>
    </source>
</evidence>
<accession>F3QLG0</accession>
<dbReference type="EMBL" id="AFBP01000056">
    <property type="protein sequence ID" value="EGG53471.1"/>
    <property type="molecule type" value="Genomic_DNA"/>
</dbReference>
<evidence type="ECO:0000313" key="1">
    <source>
        <dbReference type="EMBL" id="EGG53471.1"/>
    </source>
</evidence>
<comment type="caution">
    <text evidence="1">The sequence shown here is derived from an EMBL/GenBank/DDBJ whole genome shotgun (WGS) entry which is preliminary data.</text>
</comment>
<name>F3QLG0_9BURK</name>
<protein>
    <submittedName>
        <fullName evidence="1">Uncharacterized protein</fullName>
    </submittedName>
</protein>
<dbReference type="HOGENOM" id="CLU_3171198_0_0_4"/>